<protein>
    <submittedName>
        <fullName evidence="1">Uncharacterized protein</fullName>
    </submittedName>
</protein>
<name>A0A8H5CSN7_9AGAR</name>
<dbReference type="PANTHER" id="PTHR43431:SF7">
    <property type="entry name" value="OXIDOREDUCTASE, SHORT CHAIN DEHYDROGENASE_REDUCTASE FAMILY (AFU_ORTHOLOGUE AFUA_5G14000)"/>
    <property type="match status" value="1"/>
</dbReference>
<dbReference type="Pfam" id="PF00106">
    <property type="entry name" value="adh_short"/>
    <property type="match status" value="1"/>
</dbReference>
<dbReference type="Proteomes" id="UP000559027">
    <property type="component" value="Unassembled WGS sequence"/>
</dbReference>
<accession>A0A8H5CSN7</accession>
<sequence length="407" mass="45721">MSNSESVPFTSPPSIIAQERESYAITLKWDFLKTDNGWHITSVETGHYLAVEGRRNTDNRYADGTRVIATKEPYTWDVSSESVHQSQGIAFRFLVPGANQALEFCYHGVLREGRIWESLPKNQWPQQQWELDEIKKVAVIIGTGSDAAEGAAAAYVSGYSRFFTRAGYVVAILDIQGETVKQLQRELDYMIDAEAVTFPMQSFSLEAIAESCKTMKDRFPSSSYDIRVGIWNVQQPFLKRFLSLTSEDLEKSAQINSIAAFEFARQMITTMRSNTSLEAGNGKKGTLIFRGATASLEGKIFTSAFSPAMFALRSLSQCLNKEFASENIHVTHVITDSLSSNDSGVKTPENEDLRRKAESLAKAYLYLIEQDRSAWTWELDLRPTQSSPKRALRLELLDLLSKVDDIL</sequence>
<proteinExistence type="predicted"/>
<dbReference type="SUPFAM" id="SSF51735">
    <property type="entry name" value="NAD(P)-binding Rossmann-fold domains"/>
    <property type="match status" value="1"/>
</dbReference>
<dbReference type="AlphaFoldDB" id="A0A8H5CSN7"/>
<organism evidence="1 2">
    <name type="scientific">Leucocoprinus leucothites</name>
    <dbReference type="NCBI Taxonomy" id="201217"/>
    <lineage>
        <taxon>Eukaryota</taxon>
        <taxon>Fungi</taxon>
        <taxon>Dikarya</taxon>
        <taxon>Basidiomycota</taxon>
        <taxon>Agaricomycotina</taxon>
        <taxon>Agaricomycetes</taxon>
        <taxon>Agaricomycetidae</taxon>
        <taxon>Agaricales</taxon>
        <taxon>Agaricineae</taxon>
        <taxon>Agaricaceae</taxon>
        <taxon>Leucocoprinus</taxon>
    </lineage>
</organism>
<dbReference type="InterPro" id="IPR002347">
    <property type="entry name" value="SDR_fam"/>
</dbReference>
<dbReference type="InterPro" id="IPR036291">
    <property type="entry name" value="NAD(P)-bd_dom_sf"/>
</dbReference>
<evidence type="ECO:0000313" key="2">
    <source>
        <dbReference type="Proteomes" id="UP000559027"/>
    </source>
</evidence>
<reference evidence="1 2" key="1">
    <citation type="journal article" date="2020" name="ISME J.">
        <title>Uncovering the hidden diversity of litter-decomposition mechanisms in mushroom-forming fungi.</title>
        <authorList>
            <person name="Floudas D."/>
            <person name="Bentzer J."/>
            <person name="Ahren D."/>
            <person name="Johansson T."/>
            <person name="Persson P."/>
            <person name="Tunlid A."/>
        </authorList>
    </citation>
    <scope>NUCLEOTIDE SEQUENCE [LARGE SCALE GENOMIC DNA]</scope>
    <source>
        <strain evidence="1 2">CBS 146.42</strain>
    </source>
</reference>
<dbReference type="Gene3D" id="2.80.10.50">
    <property type="match status" value="1"/>
</dbReference>
<dbReference type="PANTHER" id="PTHR43431">
    <property type="entry name" value="OXIDOREDUCTASE, SHORT CHAIN DEHYDROGENASE/REDUCTASE FAMILY (AFU_ORTHOLOGUE AFUA_5G14000)"/>
    <property type="match status" value="1"/>
</dbReference>
<keyword evidence="2" id="KW-1185">Reference proteome</keyword>
<evidence type="ECO:0000313" key="1">
    <source>
        <dbReference type="EMBL" id="KAF5346893.1"/>
    </source>
</evidence>
<dbReference type="Gene3D" id="3.40.50.720">
    <property type="entry name" value="NAD(P)-binding Rossmann-like Domain"/>
    <property type="match status" value="1"/>
</dbReference>
<dbReference type="OrthoDB" id="5399006at2759"/>
<comment type="caution">
    <text evidence="1">The sequence shown here is derived from an EMBL/GenBank/DDBJ whole genome shotgun (WGS) entry which is preliminary data.</text>
</comment>
<gene>
    <name evidence="1" type="ORF">D9756_010629</name>
</gene>
<dbReference type="EMBL" id="JAACJO010000029">
    <property type="protein sequence ID" value="KAF5346893.1"/>
    <property type="molecule type" value="Genomic_DNA"/>
</dbReference>